<dbReference type="PANTHER" id="PTHR47053">
    <property type="entry name" value="MUREIN DD-ENDOPEPTIDASE MEPH-RELATED"/>
    <property type="match status" value="1"/>
</dbReference>
<dbReference type="Proteomes" id="UP000321192">
    <property type="component" value="Unassembled WGS sequence"/>
</dbReference>
<dbReference type="Pfam" id="PF00877">
    <property type="entry name" value="NLPC_P60"/>
    <property type="match status" value="1"/>
</dbReference>
<dbReference type="Gene3D" id="3.90.1720.10">
    <property type="entry name" value="endopeptidase domain like (from Nostoc punctiforme)"/>
    <property type="match status" value="1"/>
</dbReference>
<evidence type="ECO:0000256" key="4">
    <source>
        <dbReference type="ARBA" id="ARBA00022807"/>
    </source>
</evidence>
<evidence type="ECO:0000256" key="3">
    <source>
        <dbReference type="ARBA" id="ARBA00022801"/>
    </source>
</evidence>
<feature type="domain" description="NlpC/P60" evidence="6">
    <location>
        <begin position="44"/>
        <end position="168"/>
    </location>
</feature>
<evidence type="ECO:0000256" key="5">
    <source>
        <dbReference type="SAM" id="SignalP"/>
    </source>
</evidence>
<feature type="chain" id="PRO_5023103729" evidence="5">
    <location>
        <begin position="23"/>
        <end position="183"/>
    </location>
</feature>
<reference evidence="7 8" key="1">
    <citation type="submission" date="2018-09" db="EMBL/GenBank/DDBJ databases">
        <title>Metagenome Assembled Genomes from an Advanced Water Purification Facility.</title>
        <authorList>
            <person name="Stamps B.W."/>
            <person name="Spear J.R."/>
        </authorList>
    </citation>
    <scope>NUCLEOTIDE SEQUENCE [LARGE SCALE GENOMIC DNA]</scope>
    <source>
        <strain evidence="7">Bin_27_1</strain>
    </source>
</reference>
<keyword evidence="4" id="KW-0788">Thiol protease</keyword>
<organism evidence="7 8">
    <name type="scientific">Thauera aminoaromatica</name>
    <dbReference type="NCBI Taxonomy" id="164330"/>
    <lineage>
        <taxon>Bacteria</taxon>
        <taxon>Pseudomonadati</taxon>
        <taxon>Pseudomonadota</taxon>
        <taxon>Betaproteobacteria</taxon>
        <taxon>Rhodocyclales</taxon>
        <taxon>Zoogloeaceae</taxon>
        <taxon>Thauera</taxon>
    </lineage>
</organism>
<comment type="similarity">
    <text evidence="1">Belongs to the peptidase C40 family.</text>
</comment>
<dbReference type="GO" id="GO:0008234">
    <property type="term" value="F:cysteine-type peptidase activity"/>
    <property type="evidence" value="ECO:0007669"/>
    <property type="project" value="UniProtKB-KW"/>
</dbReference>
<dbReference type="PROSITE" id="PS51935">
    <property type="entry name" value="NLPC_P60"/>
    <property type="match status" value="1"/>
</dbReference>
<evidence type="ECO:0000256" key="1">
    <source>
        <dbReference type="ARBA" id="ARBA00007074"/>
    </source>
</evidence>
<sequence length="183" mass="19853">MFFRTSLPALLASFALALPAQAAEPAPAQREHAFQASSAFEEYTTAAEQLVDEALSYLGIRYRFGGTSPATGFDCSGLVLNVFRNAVGLDLPRSASEMASLGDKIGKQDLKPGDLVFFNTMRRTFSHVGIYLGDGKFVHAPSSGGKVRVENISATYWAKRFNGARRLVDEESLGLSAQVMRTH</sequence>
<dbReference type="AlphaFoldDB" id="A0A5C7SQJ2"/>
<dbReference type="RefSeq" id="WP_043745772.1">
    <property type="nucleotide sequence ID" value="NZ_JAKLLK010000003.1"/>
</dbReference>
<keyword evidence="5" id="KW-0732">Signal</keyword>
<dbReference type="InterPro" id="IPR038765">
    <property type="entry name" value="Papain-like_cys_pep_sf"/>
</dbReference>
<name>A0A5C7SQJ2_THASP</name>
<dbReference type="InterPro" id="IPR051202">
    <property type="entry name" value="Peptidase_C40"/>
</dbReference>
<dbReference type="InterPro" id="IPR000064">
    <property type="entry name" value="NLP_P60_dom"/>
</dbReference>
<evidence type="ECO:0000259" key="6">
    <source>
        <dbReference type="PROSITE" id="PS51935"/>
    </source>
</evidence>
<evidence type="ECO:0000313" key="8">
    <source>
        <dbReference type="Proteomes" id="UP000321192"/>
    </source>
</evidence>
<feature type="signal peptide" evidence="5">
    <location>
        <begin position="1"/>
        <end position="22"/>
    </location>
</feature>
<dbReference type="GO" id="GO:0006508">
    <property type="term" value="P:proteolysis"/>
    <property type="evidence" value="ECO:0007669"/>
    <property type="project" value="UniProtKB-KW"/>
</dbReference>
<gene>
    <name evidence="7" type="ORF">E6Q80_09285</name>
</gene>
<dbReference type="SUPFAM" id="SSF54001">
    <property type="entry name" value="Cysteine proteinases"/>
    <property type="match status" value="1"/>
</dbReference>
<protein>
    <submittedName>
        <fullName evidence="7">Peptidoglycan endopeptidase</fullName>
    </submittedName>
</protein>
<accession>A0A5C7SQJ2</accession>
<evidence type="ECO:0000313" key="7">
    <source>
        <dbReference type="EMBL" id="TXH85692.1"/>
    </source>
</evidence>
<keyword evidence="2" id="KW-0645">Protease</keyword>
<keyword evidence="3" id="KW-0378">Hydrolase</keyword>
<proteinExistence type="inferred from homology"/>
<evidence type="ECO:0000256" key="2">
    <source>
        <dbReference type="ARBA" id="ARBA00022670"/>
    </source>
</evidence>
<comment type="caution">
    <text evidence="7">The sequence shown here is derived from an EMBL/GenBank/DDBJ whole genome shotgun (WGS) entry which is preliminary data.</text>
</comment>
<dbReference type="EMBL" id="SSFD01000136">
    <property type="protein sequence ID" value="TXH85692.1"/>
    <property type="molecule type" value="Genomic_DNA"/>
</dbReference>
<dbReference type="PANTHER" id="PTHR47053:SF1">
    <property type="entry name" value="MUREIN DD-ENDOPEPTIDASE MEPH-RELATED"/>
    <property type="match status" value="1"/>
</dbReference>